<sequence length="499" mass="54068">MKILVGAIVQESNTFSPYRSGLEDFRGNIHLLGEEMLGLEIENEVRGSLQALQDNGAEALPTLCLYAVSAGRFGGADFSALEQLMTERVLAAAEECDGVFFAMHGAMSAEGCDDVEGRLSGIIRSLIGDKPFVLSLDLHANITREMVRHPDAIVGYRTFPHTDFYETGYRATELLLSMLRTGRRPSMAYRKIPMIIPAENQQTMYGPFAELWAEASAGEADGMSAVTSIFPVQCWLDVEESGASVIVVGEDREKAEQEADRMAALFWDKRHAFDVQLHSVAEIVELARRLRGTEGPIVISDSADSPGAGSTGDSAAVLRQLLACGAEKDMNALLVVTDAPAVAAAIDAGVGREVSLSIGHTLNPAGEPIAVRGTVVRIGDGRFRLGGGHAKNTVARMGRCVVLEIGRISLLIGERAVFSGDPSMYRTMGLEPTAADIVMVKSASQFRADYDALSRHIYILDTPGSSPANIRSLPFEKLARPFYPFDDDFDWRKSQGYEN</sequence>
<dbReference type="Pfam" id="PF07364">
    <property type="entry name" value="DUF1485"/>
    <property type="match status" value="1"/>
</dbReference>
<gene>
    <name evidence="3" type="ORF">GT003_24065</name>
</gene>
<protein>
    <recommendedName>
        <fullName evidence="5">MlrC</fullName>
    </recommendedName>
</protein>
<evidence type="ECO:0000313" key="3">
    <source>
        <dbReference type="EMBL" id="NBC72084.1"/>
    </source>
</evidence>
<dbReference type="InterPro" id="IPR010799">
    <property type="entry name" value="MlrC_C"/>
</dbReference>
<reference evidence="3 4" key="1">
    <citation type="submission" date="2020-01" db="EMBL/GenBank/DDBJ databases">
        <title>Paenibacillus soybeanensis sp. nov. isolated from the nodules of soybean (Glycine max(L.) Merr).</title>
        <authorList>
            <person name="Wang H."/>
        </authorList>
    </citation>
    <scope>NUCLEOTIDE SEQUENCE [LARGE SCALE GENOMIC DNA]</scope>
    <source>
        <strain evidence="3 4">DSM 23054</strain>
    </source>
</reference>
<feature type="domain" description="Microcystin LR degradation protein MlrC N-terminal" evidence="2">
    <location>
        <begin position="2"/>
        <end position="287"/>
    </location>
</feature>
<evidence type="ECO:0000259" key="2">
    <source>
        <dbReference type="Pfam" id="PF07364"/>
    </source>
</evidence>
<accession>A0A7X4YUZ4</accession>
<proteinExistence type="predicted"/>
<dbReference type="AlphaFoldDB" id="A0A7X4YUZ4"/>
<dbReference type="OrthoDB" id="9815420at2"/>
<name>A0A7X4YUZ4_9BACL</name>
<keyword evidence="4" id="KW-1185">Reference proteome</keyword>
<dbReference type="InterPro" id="IPR015995">
    <property type="entry name" value="MlrC_N"/>
</dbReference>
<evidence type="ECO:0000313" key="4">
    <source>
        <dbReference type="Proteomes" id="UP000558113"/>
    </source>
</evidence>
<comment type="caution">
    <text evidence="3">The sequence shown here is derived from an EMBL/GenBank/DDBJ whole genome shotgun (WGS) entry which is preliminary data.</text>
</comment>
<organism evidence="3 4">
    <name type="scientific">Paenibacillus sacheonensis</name>
    <dbReference type="NCBI Taxonomy" id="742054"/>
    <lineage>
        <taxon>Bacteria</taxon>
        <taxon>Bacillati</taxon>
        <taxon>Bacillota</taxon>
        <taxon>Bacilli</taxon>
        <taxon>Bacillales</taxon>
        <taxon>Paenibacillaceae</taxon>
        <taxon>Paenibacillus</taxon>
    </lineage>
</organism>
<evidence type="ECO:0008006" key="5">
    <source>
        <dbReference type="Google" id="ProtNLM"/>
    </source>
</evidence>
<dbReference type="Pfam" id="PF07171">
    <property type="entry name" value="MlrC_C"/>
    <property type="match status" value="1"/>
</dbReference>
<dbReference type="Proteomes" id="UP000558113">
    <property type="component" value="Unassembled WGS sequence"/>
</dbReference>
<dbReference type="PIRSF" id="PIRSF012702">
    <property type="entry name" value="UCP012702"/>
    <property type="match status" value="1"/>
</dbReference>
<dbReference type="RefSeq" id="WP_161702707.1">
    <property type="nucleotide sequence ID" value="NZ_JAAAMU010000016.1"/>
</dbReference>
<evidence type="ECO:0000259" key="1">
    <source>
        <dbReference type="Pfam" id="PF07171"/>
    </source>
</evidence>
<dbReference type="InterPro" id="IPR009197">
    <property type="entry name" value="MlrC"/>
</dbReference>
<feature type="domain" description="Microcystin LR degradation protein MlrC C-terminal" evidence="1">
    <location>
        <begin position="299"/>
        <end position="477"/>
    </location>
</feature>
<dbReference type="EMBL" id="JAAAMU010000016">
    <property type="protein sequence ID" value="NBC72084.1"/>
    <property type="molecule type" value="Genomic_DNA"/>
</dbReference>